<protein>
    <submittedName>
        <fullName evidence="2">Uncharacterized protein</fullName>
    </submittedName>
</protein>
<accession>M7YPX2</accession>
<name>M7YPX2_TRIUA</name>
<gene>
    <name evidence="2" type="ORF">TRIUR3_21355</name>
</gene>
<proteinExistence type="predicted"/>
<dbReference type="STRING" id="4572.M7YPX2"/>
<reference evidence="2" key="1">
    <citation type="journal article" date="2013" name="Nature">
        <title>Draft genome of the wheat A-genome progenitor Triticum urartu.</title>
        <authorList>
            <person name="Ling H.Q."/>
            <person name="Zhao S."/>
            <person name="Liu D."/>
            <person name="Wang J."/>
            <person name="Sun H."/>
            <person name="Zhang C."/>
            <person name="Fan H."/>
            <person name="Li D."/>
            <person name="Dong L."/>
            <person name="Tao Y."/>
            <person name="Gao C."/>
            <person name="Wu H."/>
            <person name="Li Y."/>
            <person name="Cui Y."/>
            <person name="Guo X."/>
            <person name="Zheng S."/>
            <person name="Wang B."/>
            <person name="Yu K."/>
            <person name="Liang Q."/>
            <person name="Yang W."/>
            <person name="Lou X."/>
            <person name="Chen J."/>
            <person name="Feng M."/>
            <person name="Jian J."/>
            <person name="Zhang X."/>
            <person name="Luo G."/>
            <person name="Jiang Y."/>
            <person name="Liu J."/>
            <person name="Wang Z."/>
            <person name="Sha Y."/>
            <person name="Zhang B."/>
            <person name="Wu H."/>
            <person name="Tang D."/>
            <person name="Shen Q."/>
            <person name="Xue P."/>
            <person name="Zou S."/>
            <person name="Wang X."/>
            <person name="Liu X."/>
            <person name="Wang F."/>
            <person name="Yang Y."/>
            <person name="An X."/>
            <person name="Dong Z."/>
            <person name="Zhang K."/>
            <person name="Zhang X."/>
            <person name="Luo M.C."/>
            <person name="Dvorak J."/>
            <person name="Tong Y."/>
            <person name="Wang J."/>
            <person name="Yang H."/>
            <person name="Li Z."/>
            <person name="Wang D."/>
            <person name="Zhang A."/>
            <person name="Wang J."/>
        </authorList>
    </citation>
    <scope>NUCLEOTIDE SEQUENCE</scope>
</reference>
<feature type="compositionally biased region" description="Low complexity" evidence="1">
    <location>
        <begin position="19"/>
        <end position="47"/>
    </location>
</feature>
<dbReference type="SUPFAM" id="SSF47473">
    <property type="entry name" value="EF-hand"/>
    <property type="match status" value="1"/>
</dbReference>
<dbReference type="GO" id="GO:0005509">
    <property type="term" value="F:calcium ion binding"/>
    <property type="evidence" value="ECO:0007669"/>
    <property type="project" value="InterPro"/>
</dbReference>
<dbReference type="AlphaFoldDB" id="M7YPX2"/>
<organism evidence="2">
    <name type="scientific">Triticum urartu</name>
    <name type="common">Red wild einkorn</name>
    <name type="synonym">Crithodium urartu</name>
    <dbReference type="NCBI Taxonomy" id="4572"/>
    <lineage>
        <taxon>Eukaryota</taxon>
        <taxon>Viridiplantae</taxon>
        <taxon>Streptophyta</taxon>
        <taxon>Embryophyta</taxon>
        <taxon>Tracheophyta</taxon>
        <taxon>Spermatophyta</taxon>
        <taxon>Magnoliopsida</taxon>
        <taxon>Liliopsida</taxon>
        <taxon>Poales</taxon>
        <taxon>Poaceae</taxon>
        <taxon>BOP clade</taxon>
        <taxon>Pooideae</taxon>
        <taxon>Triticodae</taxon>
        <taxon>Triticeae</taxon>
        <taxon>Triticinae</taxon>
        <taxon>Triticum</taxon>
    </lineage>
</organism>
<feature type="region of interest" description="Disordered" evidence="1">
    <location>
        <begin position="1"/>
        <end position="54"/>
    </location>
</feature>
<evidence type="ECO:0000313" key="2">
    <source>
        <dbReference type="EMBL" id="EMS49457.1"/>
    </source>
</evidence>
<dbReference type="InterPro" id="IPR011992">
    <property type="entry name" value="EF-hand-dom_pair"/>
</dbReference>
<dbReference type="PROSITE" id="PS50222">
    <property type="entry name" value="EF_HAND_2"/>
    <property type="match status" value="1"/>
</dbReference>
<sequence>MGADCAVHVLHDPDPTPPARSSRLPSPRSSASSRSRRPPASSSSASRFSDRPRFMLPPGEVAHRSAKGFVSEDEFLSIPEFSTNRSPSFTVLVIFRRFSSVNYGVIFKVYDIDGKGKVSFKDLVCTCAGGGAACAATARTCAAKNIEYNHSCWIVQTYPTDGHSAVLLCLINLRLLFIVILKLFGSGLSSSTL</sequence>
<evidence type="ECO:0000256" key="1">
    <source>
        <dbReference type="SAM" id="MobiDB-lite"/>
    </source>
</evidence>
<dbReference type="InterPro" id="IPR002048">
    <property type="entry name" value="EF_hand_dom"/>
</dbReference>
<dbReference type="EMBL" id="KD243258">
    <property type="protein sequence ID" value="EMS49457.1"/>
    <property type="molecule type" value="Genomic_DNA"/>
</dbReference>